<proteinExistence type="predicted"/>
<sequence length="122" mass="13448">MTSKRTEPTKQASEEQPAPDDEGGNDQTIVLLDVKPGENVGLKVNKDLAVMQVVKSGPSDGKFSVGDVITHINEKPITTHKQWEDAVAKGGSFQINVNRGLQSVRLHFVFFDKKKYEKVEGL</sequence>
<evidence type="ECO:0000313" key="2">
    <source>
        <dbReference type="WBParaSite" id="ES5_v2.g10312.t1"/>
    </source>
</evidence>
<organism evidence="1 2">
    <name type="scientific">Panagrolaimus sp. ES5</name>
    <dbReference type="NCBI Taxonomy" id="591445"/>
    <lineage>
        <taxon>Eukaryota</taxon>
        <taxon>Metazoa</taxon>
        <taxon>Ecdysozoa</taxon>
        <taxon>Nematoda</taxon>
        <taxon>Chromadorea</taxon>
        <taxon>Rhabditida</taxon>
        <taxon>Tylenchina</taxon>
        <taxon>Panagrolaimomorpha</taxon>
        <taxon>Panagrolaimoidea</taxon>
        <taxon>Panagrolaimidae</taxon>
        <taxon>Panagrolaimus</taxon>
    </lineage>
</organism>
<accession>A0AC34F086</accession>
<evidence type="ECO:0000313" key="1">
    <source>
        <dbReference type="Proteomes" id="UP000887579"/>
    </source>
</evidence>
<reference evidence="2" key="1">
    <citation type="submission" date="2022-11" db="UniProtKB">
        <authorList>
            <consortium name="WormBaseParasite"/>
        </authorList>
    </citation>
    <scope>IDENTIFICATION</scope>
</reference>
<dbReference type="Proteomes" id="UP000887579">
    <property type="component" value="Unplaced"/>
</dbReference>
<protein>
    <submittedName>
        <fullName evidence="2">PDZ domain-containing protein</fullName>
    </submittedName>
</protein>
<name>A0AC34F086_9BILA</name>
<dbReference type="WBParaSite" id="ES5_v2.g10312.t1">
    <property type="protein sequence ID" value="ES5_v2.g10312.t1"/>
    <property type="gene ID" value="ES5_v2.g10312"/>
</dbReference>